<gene>
    <name evidence="1" type="ORF">S12H4_50799</name>
</gene>
<sequence length="82" mass="9411">MVQEAEEVTVEPPSESTVESKQVYDLHIEVPAEMRPVLRDSAELAYKMGDIPKPNLVDLMNLFIGWGLTIQKKKWLDRVGYH</sequence>
<dbReference type="AlphaFoldDB" id="X1UZ54"/>
<name>X1UZ54_9ZZZZ</name>
<dbReference type="EMBL" id="BARW01032035">
    <property type="protein sequence ID" value="GAJ08867.1"/>
    <property type="molecule type" value="Genomic_DNA"/>
</dbReference>
<accession>X1UZ54</accession>
<organism evidence="1">
    <name type="scientific">marine sediment metagenome</name>
    <dbReference type="NCBI Taxonomy" id="412755"/>
    <lineage>
        <taxon>unclassified sequences</taxon>
        <taxon>metagenomes</taxon>
        <taxon>ecological metagenomes</taxon>
    </lineage>
</organism>
<evidence type="ECO:0000313" key="1">
    <source>
        <dbReference type="EMBL" id="GAJ08867.1"/>
    </source>
</evidence>
<comment type="caution">
    <text evidence="1">The sequence shown here is derived from an EMBL/GenBank/DDBJ whole genome shotgun (WGS) entry which is preliminary data.</text>
</comment>
<reference evidence="1" key="1">
    <citation type="journal article" date="2014" name="Front. Microbiol.">
        <title>High frequency of phylogenetically diverse reductive dehalogenase-homologous genes in deep subseafloor sedimentary metagenomes.</title>
        <authorList>
            <person name="Kawai M."/>
            <person name="Futagami T."/>
            <person name="Toyoda A."/>
            <person name="Takaki Y."/>
            <person name="Nishi S."/>
            <person name="Hori S."/>
            <person name="Arai W."/>
            <person name="Tsubouchi T."/>
            <person name="Morono Y."/>
            <person name="Uchiyama I."/>
            <person name="Ito T."/>
            <person name="Fujiyama A."/>
            <person name="Inagaki F."/>
            <person name="Takami H."/>
        </authorList>
    </citation>
    <scope>NUCLEOTIDE SEQUENCE</scope>
    <source>
        <strain evidence="1">Expedition CK06-06</strain>
    </source>
</reference>
<protein>
    <submittedName>
        <fullName evidence="1">Uncharacterized protein</fullName>
    </submittedName>
</protein>
<proteinExistence type="predicted"/>